<dbReference type="PANTHER" id="PTHR47784">
    <property type="entry name" value="STEROL UPTAKE CONTROL PROTEIN 2"/>
    <property type="match status" value="1"/>
</dbReference>
<dbReference type="STRING" id="913774.A0A0C3E3I9"/>
<dbReference type="InterPro" id="IPR001138">
    <property type="entry name" value="Zn2Cys6_DnaBD"/>
</dbReference>
<dbReference type="InterPro" id="IPR004035">
    <property type="entry name" value="Endouclease-III_FeS-bd_BS"/>
</dbReference>
<keyword evidence="2" id="KW-0378">Hydrolase</keyword>
<dbReference type="Pfam" id="PF00172">
    <property type="entry name" value="Zn_clus"/>
    <property type="match status" value="1"/>
</dbReference>
<evidence type="ECO:0000256" key="5">
    <source>
        <dbReference type="SAM" id="MobiDB-lite"/>
    </source>
</evidence>
<evidence type="ECO:0000256" key="2">
    <source>
        <dbReference type="ARBA" id="ARBA00022801"/>
    </source>
</evidence>
<comment type="similarity">
    <text evidence="1">Belongs to the Nth/MutY family.</text>
</comment>
<proteinExistence type="inferred from homology"/>
<dbReference type="GO" id="GO:0008270">
    <property type="term" value="F:zinc ion binding"/>
    <property type="evidence" value="ECO:0007669"/>
    <property type="project" value="InterPro"/>
</dbReference>
<dbReference type="PROSITE" id="PS00463">
    <property type="entry name" value="ZN2_CY6_FUNGAL_1"/>
    <property type="match status" value="1"/>
</dbReference>
<dbReference type="GO" id="GO:0001228">
    <property type="term" value="F:DNA-binding transcription activator activity, RNA polymerase II-specific"/>
    <property type="evidence" value="ECO:0007669"/>
    <property type="project" value="TreeGrafter"/>
</dbReference>
<dbReference type="PROSITE" id="PS00764">
    <property type="entry name" value="ENDONUCLEASE_III_1"/>
    <property type="match status" value="1"/>
</dbReference>
<accession>A0A0C3E3I9</accession>
<dbReference type="InParanoid" id="A0A0C3E3I9"/>
<dbReference type="CDD" id="cd00067">
    <property type="entry name" value="GAL4"/>
    <property type="match status" value="1"/>
</dbReference>
<name>A0A0C3E3I9_OIDMZ</name>
<evidence type="ECO:0000313" key="8">
    <source>
        <dbReference type="Proteomes" id="UP000054321"/>
    </source>
</evidence>
<dbReference type="InterPro" id="IPR036864">
    <property type="entry name" value="Zn2-C6_fun-type_DNA-bd_sf"/>
</dbReference>
<organism evidence="7 8">
    <name type="scientific">Oidiodendron maius (strain Zn)</name>
    <dbReference type="NCBI Taxonomy" id="913774"/>
    <lineage>
        <taxon>Eukaryota</taxon>
        <taxon>Fungi</taxon>
        <taxon>Dikarya</taxon>
        <taxon>Ascomycota</taxon>
        <taxon>Pezizomycotina</taxon>
        <taxon>Leotiomycetes</taxon>
        <taxon>Leotiomycetes incertae sedis</taxon>
        <taxon>Myxotrichaceae</taxon>
        <taxon>Oidiodendron</taxon>
    </lineage>
</organism>
<dbReference type="PANTHER" id="PTHR47784:SF5">
    <property type="entry name" value="STEROL UPTAKE CONTROL PROTEIN 2"/>
    <property type="match status" value="1"/>
</dbReference>
<evidence type="ECO:0000256" key="1">
    <source>
        <dbReference type="ARBA" id="ARBA00008343"/>
    </source>
</evidence>
<sequence length="417" mass="46983">MSSNKPVFVDGMNPHGPIQDGHHSRLYHKKSRTGCQRCRLRRVKCNEAKPACRHCERHGVCCIYDRLDPPTKHSTESSPDEPLESRRRRMVELELMHFYITETGPSIAFDKNSSYDLFVKAIPRAAIKSDSLLYSVYAIAALHQTKTTGGQGPSIPSPTAVAMARENHQIYSQLAFQRHHQDLAQISHANVDMLIMTANIMRLIAFVVLSERPLVPYMAPLHWLKITKSHAQVFLAAWDLVGDNSSTQTARLIKATPVVWDYDERQGADKREGLEHLLQPVLGIDGIDGHDEDQPSLWDDGVRRAYESTLSYIGGIWQSVQRNDPLGPIGRRLILFPILVEQRFIDLVGEAKPRALVILAHYFALVTIIKSFWFVGNTGLREVRSIAAYLPAHWQGSMELPLRLVNEGLPYSQTAAS</sequence>
<dbReference type="HOGENOM" id="CLU_024934_6_0_1"/>
<dbReference type="GO" id="GO:0016798">
    <property type="term" value="F:hydrolase activity, acting on glycosyl bonds"/>
    <property type="evidence" value="ECO:0007669"/>
    <property type="project" value="UniProtKB-KW"/>
</dbReference>
<reference evidence="7 8" key="1">
    <citation type="submission" date="2014-04" db="EMBL/GenBank/DDBJ databases">
        <authorList>
            <consortium name="DOE Joint Genome Institute"/>
            <person name="Kuo A."/>
            <person name="Martino E."/>
            <person name="Perotto S."/>
            <person name="Kohler A."/>
            <person name="Nagy L.G."/>
            <person name="Floudas D."/>
            <person name="Copeland A."/>
            <person name="Barry K.W."/>
            <person name="Cichocki N."/>
            <person name="Veneault-Fourrey C."/>
            <person name="LaButti K."/>
            <person name="Lindquist E.A."/>
            <person name="Lipzen A."/>
            <person name="Lundell T."/>
            <person name="Morin E."/>
            <person name="Murat C."/>
            <person name="Sun H."/>
            <person name="Tunlid A."/>
            <person name="Henrissat B."/>
            <person name="Grigoriev I.V."/>
            <person name="Hibbett D.S."/>
            <person name="Martin F."/>
            <person name="Nordberg H.P."/>
            <person name="Cantor M.N."/>
            <person name="Hua S.X."/>
        </authorList>
    </citation>
    <scope>NUCLEOTIDE SEQUENCE [LARGE SCALE GENOMIC DNA]</scope>
    <source>
        <strain evidence="7 8">Zn</strain>
    </source>
</reference>
<dbReference type="OrthoDB" id="3546279at2759"/>
<keyword evidence="3" id="KW-0539">Nucleus</keyword>
<evidence type="ECO:0000259" key="6">
    <source>
        <dbReference type="PROSITE" id="PS50048"/>
    </source>
</evidence>
<dbReference type="PROSITE" id="PS50048">
    <property type="entry name" value="ZN2_CY6_FUNGAL_2"/>
    <property type="match status" value="1"/>
</dbReference>
<dbReference type="AlphaFoldDB" id="A0A0C3E3I9"/>
<dbReference type="Gene3D" id="4.10.240.10">
    <property type="entry name" value="Zn(2)-C6 fungal-type DNA-binding domain"/>
    <property type="match status" value="1"/>
</dbReference>
<dbReference type="Proteomes" id="UP000054321">
    <property type="component" value="Unassembled WGS sequence"/>
</dbReference>
<feature type="region of interest" description="Disordered" evidence="5">
    <location>
        <begin position="1"/>
        <end position="23"/>
    </location>
</feature>
<keyword evidence="8" id="KW-1185">Reference proteome</keyword>
<dbReference type="SMART" id="SM00066">
    <property type="entry name" value="GAL4"/>
    <property type="match status" value="1"/>
</dbReference>
<protein>
    <recommendedName>
        <fullName evidence="6">Zn(2)-C6 fungal-type domain-containing protein</fullName>
    </recommendedName>
</protein>
<gene>
    <name evidence="7" type="ORF">OIDMADRAFT_100460</name>
</gene>
<evidence type="ECO:0000256" key="3">
    <source>
        <dbReference type="ARBA" id="ARBA00023242"/>
    </source>
</evidence>
<dbReference type="InterPro" id="IPR053157">
    <property type="entry name" value="Sterol_Uptake_Regulator"/>
</dbReference>
<reference evidence="8" key="2">
    <citation type="submission" date="2015-01" db="EMBL/GenBank/DDBJ databases">
        <title>Evolutionary Origins and Diversification of the Mycorrhizal Mutualists.</title>
        <authorList>
            <consortium name="DOE Joint Genome Institute"/>
            <consortium name="Mycorrhizal Genomics Consortium"/>
            <person name="Kohler A."/>
            <person name="Kuo A."/>
            <person name="Nagy L.G."/>
            <person name="Floudas D."/>
            <person name="Copeland A."/>
            <person name="Barry K.W."/>
            <person name="Cichocki N."/>
            <person name="Veneault-Fourrey C."/>
            <person name="LaButti K."/>
            <person name="Lindquist E.A."/>
            <person name="Lipzen A."/>
            <person name="Lundell T."/>
            <person name="Morin E."/>
            <person name="Murat C."/>
            <person name="Riley R."/>
            <person name="Ohm R."/>
            <person name="Sun H."/>
            <person name="Tunlid A."/>
            <person name="Henrissat B."/>
            <person name="Grigoriev I.V."/>
            <person name="Hibbett D.S."/>
            <person name="Martin F."/>
        </authorList>
    </citation>
    <scope>NUCLEOTIDE SEQUENCE [LARGE SCALE GENOMIC DNA]</scope>
    <source>
        <strain evidence="8">Zn</strain>
    </source>
</reference>
<dbReference type="EMBL" id="KN832870">
    <property type="protein sequence ID" value="KIN08933.1"/>
    <property type="molecule type" value="Genomic_DNA"/>
</dbReference>
<feature type="domain" description="Zn(2)-C6 fungal-type" evidence="6">
    <location>
        <begin position="34"/>
        <end position="64"/>
    </location>
</feature>
<evidence type="ECO:0000313" key="7">
    <source>
        <dbReference type="EMBL" id="KIN08933.1"/>
    </source>
</evidence>
<evidence type="ECO:0000256" key="4">
    <source>
        <dbReference type="ARBA" id="ARBA00023295"/>
    </source>
</evidence>
<dbReference type="SUPFAM" id="SSF57701">
    <property type="entry name" value="Zn2/Cys6 DNA-binding domain"/>
    <property type="match status" value="1"/>
</dbReference>
<keyword evidence="4" id="KW-0326">Glycosidase</keyword>